<dbReference type="EMBL" id="BONU01000009">
    <property type="protein sequence ID" value="GIG73443.1"/>
    <property type="molecule type" value="Genomic_DNA"/>
</dbReference>
<comment type="caution">
    <text evidence="1">The sequence shown here is derived from an EMBL/GenBank/DDBJ whole genome shotgun (WGS) entry which is preliminary data.</text>
</comment>
<accession>A0A8J3PM25</accession>
<reference evidence="1" key="1">
    <citation type="submission" date="2021-01" db="EMBL/GenBank/DDBJ databases">
        <title>Whole genome shotgun sequence of Planosporangium flavigriseum NBRC 105377.</title>
        <authorList>
            <person name="Komaki H."/>
            <person name="Tamura T."/>
        </authorList>
    </citation>
    <scope>NUCLEOTIDE SEQUENCE</scope>
    <source>
        <strain evidence="1">NBRC 105377</strain>
    </source>
</reference>
<protein>
    <submittedName>
        <fullName evidence="1">Uncharacterized protein</fullName>
    </submittedName>
</protein>
<proteinExistence type="predicted"/>
<evidence type="ECO:0000313" key="2">
    <source>
        <dbReference type="Proteomes" id="UP000653674"/>
    </source>
</evidence>
<name>A0A8J3PM25_9ACTN</name>
<dbReference type="Proteomes" id="UP000653674">
    <property type="component" value="Unassembled WGS sequence"/>
</dbReference>
<organism evidence="1 2">
    <name type="scientific">Planosporangium flavigriseum</name>
    <dbReference type="NCBI Taxonomy" id="373681"/>
    <lineage>
        <taxon>Bacteria</taxon>
        <taxon>Bacillati</taxon>
        <taxon>Actinomycetota</taxon>
        <taxon>Actinomycetes</taxon>
        <taxon>Micromonosporales</taxon>
        <taxon>Micromonosporaceae</taxon>
        <taxon>Planosporangium</taxon>
    </lineage>
</organism>
<sequence>MSPEGVPPVFRVAARALSATINGDFESADAHIEIAVRESRDLERAAVIALTASWFVQLEAMLAAESGTRIGTGQNES</sequence>
<gene>
    <name evidence="1" type="ORF">Pfl04_18470</name>
</gene>
<dbReference type="AlphaFoldDB" id="A0A8J3PM25"/>
<evidence type="ECO:0000313" key="1">
    <source>
        <dbReference type="EMBL" id="GIG73443.1"/>
    </source>
</evidence>
<keyword evidence="2" id="KW-1185">Reference proteome</keyword>